<name>A0A364L7I2_TALAM</name>
<accession>A0A364L7I2</accession>
<proteinExistence type="inferred from homology"/>
<dbReference type="PANTHER" id="PTHR48022:SF34">
    <property type="entry name" value="MAJOR FACILITATOR SUPERFAMILY (MFS) PROFILE DOMAIN-CONTAINING PROTEIN-RELATED"/>
    <property type="match status" value="1"/>
</dbReference>
<evidence type="ECO:0000256" key="13">
    <source>
        <dbReference type="SAM" id="MobiDB-lite"/>
    </source>
</evidence>
<dbReference type="FunFam" id="1.20.1250.20:FF:000026">
    <property type="entry name" value="MFS quinate transporter QutD"/>
    <property type="match status" value="1"/>
</dbReference>
<evidence type="ECO:0000256" key="1">
    <source>
        <dbReference type="ARBA" id="ARBA00004651"/>
    </source>
</evidence>
<feature type="transmembrane region" description="Helical" evidence="14">
    <location>
        <begin position="352"/>
        <end position="372"/>
    </location>
</feature>
<feature type="region of interest" description="Disordered" evidence="13">
    <location>
        <begin position="525"/>
        <end position="551"/>
    </location>
</feature>
<dbReference type="Gene3D" id="1.20.1250.20">
    <property type="entry name" value="MFS general substrate transporter like domains"/>
    <property type="match status" value="1"/>
</dbReference>
<dbReference type="Proteomes" id="UP000249363">
    <property type="component" value="Unassembled WGS sequence"/>
</dbReference>
<keyword evidence="17" id="KW-1185">Reference proteome</keyword>
<comment type="function">
    <text evidence="9">Integral membrane transporter that imports quinic acid to be catabolized as a carbon source.</text>
</comment>
<keyword evidence="3 12" id="KW-0813">Transport</keyword>
<dbReference type="PROSITE" id="PS00217">
    <property type="entry name" value="SUGAR_TRANSPORT_2"/>
    <property type="match status" value="1"/>
</dbReference>
<reference evidence="16 17" key="1">
    <citation type="journal article" date="2017" name="Biotechnol. Biofuels">
        <title>Differential beta-glucosidase expression as a function of carbon source availability in Talaromyces amestolkiae: a genomic and proteomic approach.</title>
        <authorList>
            <person name="de Eugenio L.I."/>
            <person name="Mendez-Liter J.A."/>
            <person name="Nieto-Dominguez M."/>
            <person name="Alonso L."/>
            <person name="Gil-Munoz J."/>
            <person name="Barriuso J."/>
            <person name="Prieto A."/>
            <person name="Martinez M.J."/>
        </authorList>
    </citation>
    <scope>NUCLEOTIDE SEQUENCE [LARGE SCALE GENOMIC DNA]</scope>
    <source>
        <strain evidence="16 17">CIB</strain>
    </source>
</reference>
<evidence type="ECO:0000256" key="6">
    <source>
        <dbReference type="ARBA" id="ARBA00022911"/>
    </source>
</evidence>
<feature type="transmembrane region" description="Helical" evidence="14">
    <location>
        <begin position="384"/>
        <end position="403"/>
    </location>
</feature>
<dbReference type="STRING" id="1196081.A0A364L7I2"/>
<feature type="transmembrane region" description="Helical" evidence="14">
    <location>
        <begin position="127"/>
        <end position="148"/>
    </location>
</feature>
<keyword evidence="8 14" id="KW-0472">Membrane</keyword>
<dbReference type="PROSITE" id="PS00216">
    <property type="entry name" value="SUGAR_TRANSPORT_1"/>
    <property type="match status" value="1"/>
</dbReference>
<comment type="similarity">
    <text evidence="2 12">Belongs to the major facilitator superfamily. Sugar transporter (TC 2.A.1.1) family.</text>
</comment>
<evidence type="ECO:0000256" key="9">
    <source>
        <dbReference type="ARBA" id="ARBA00037560"/>
    </source>
</evidence>
<evidence type="ECO:0000256" key="4">
    <source>
        <dbReference type="ARBA" id="ARBA00022692"/>
    </source>
</evidence>
<evidence type="ECO:0000256" key="3">
    <source>
        <dbReference type="ARBA" id="ARBA00022448"/>
    </source>
</evidence>
<keyword evidence="5" id="KW-0832">Ubl conjugation</keyword>
<dbReference type="PRINTS" id="PR00171">
    <property type="entry name" value="SUGRTRNSPORT"/>
</dbReference>
<feature type="transmembrane region" description="Helical" evidence="14">
    <location>
        <begin position="21"/>
        <end position="51"/>
    </location>
</feature>
<feature type="transmembrane region" description="Helical" evidence="14">
    <location>
        <begin position="282"/>
        <end position="304"/>
    </location>
</feature>
<dbReference type="InterPro" id="IPR005829">
    <property type="entry name" value="Sugar_transporter_CS"/>
</dbReference>
<dbReference type="InterPro" id="IPR005828">
    <property type="entry name" value="MFS_sugar_transport-like"/>
</dbReference>
<comment type="subunit">
    <text evidence="10">Interacts with creB.</text>
</comment>
<dbReference type="GO" id="GO:0005886">
    <property type="term" value="C:plasma membrane"/>
    <property type="evidence" value="ECO:0007669"/>
    <property type="project" value="UniProtKB-SubCell"/>
</dbReference>
<evidence type="ECO:0000256" key="12">
    <source>
        <dbReference type="RuleBase" id="RU003346"/>
    </source>
</evidence>
<gene>
    <name evidence="16" type="ORF">BHQ10_007663</name>
</gene>
<dbReference type="InterPro" id="IPR003663">
    <property type="entry name" value="Sugar/inositol_transpt"/>
</dbReference>
<dbReference type="EMBL" id="MIKG01000016">
    <property type="protein sequence ID" value="RAO71651.1"/>
    <property type="molecule type" value="Genomic_DNA"/>
</dbReference>
<feature type="transmembrane region" description="Helical" evidence="14">
    <location>
        <begin position="455"/>
        <end position="476"/>
    </location>
</feature>
<dbReference type="PROSITE" id="PS50850">
    <property type="entry name" value="MFS"/>
    <property type="match status" value="1"/>
</dbReference>
<dbReference type="GeneID" id="63796878"/>
<keyword evidence="4 14" id="KW-0812">Transmembrane</keyword>
<dbReference type="InterPro" id="IPR050360">
    <property type="entry name" value="MFS_Sugar_Transporters"/>
</dbReference>
<comment type="subcellular location">
    <subcellularLocation>
        <location evidence="1">Cell membrane</location>
        <topology evidence="1">Multi-pass membrane protein</topology>
    </subcellularLocation>
</comment>
<feature type="transmembrane region" description="Helical" evidence="14">
    <location>
        <begin position="324"/>
        <end position="345"/>
    </location>
</feature>
<comment type="caution">
    <text evidence="16">The sequence shown here is derived from an EMBL/GenBank/DDBJ whole genome shotgun (WGS) entry which is preliminary data.</text>
</comment>
<keyword evidence="7 14" id="KW-1133">Transmembrane helix</keyword>
<feature type="compositionally biased region" description="Basic and acidic residues" evidence="13">
    <location>
        <begin position="532"/>
        <end position="551"/>
    </location>
</feature>
<feature type="transmembrane region" description="Helical" evidence="14">
    <location>
        <begin position="71"/>
        <end position="91"/>
    </location>
</feature>
<feature type="transmembrane region" description="Helical" evidence="14">
    <location>
        <begin position="193"/>
        <end position="214"/>
    </location>
</feature>
<keyword evidence="6" id="KW-0672">Quinate metabolism</keyword>
<evidence type="ECO:0000256" key="5">
    <source>
        <dbReference type="ARBA" id="ARBA00022843"/>
    </source>
</evidence>
<dbReference type="OrthoDB" id="508119at2759"/>
<evidence type="ECO:0000256" key="14">
    <source>
        <dbReference type="SAM" id="Phobius"/>
    </source>
</evidence>
<dbReference type="SUPFAM" id="SSF103473">
    <property type="entry name" value="MFS general substrate transporter"/>
    <property type="match status" value="1"/>
</dbReference>
<sequence>MGILTLAEDRPTPKSVYNWRIYVLAIIASCGSNMIGYTSAFIGTTITLTSFQREFGFDRMSSEHVSTIEENIVSFFIAGAFFAALGTYALGHFLGRKWSLVIASAVFTLGGGLQLGTKGSTGLGIMYAGRVLSGVGTGIASNIIPIYISELAPPAIRGRLVGLYELGWQIGGLVGFWINYGVEQHMPSSHEQWLVPFAIQIIPSGLLFFGALWIRESPRWLFLKDRREEAMKNLCWIRQLDENDIYVKEEVAAIDQALEEQKATVGIGFWKPFQAVGKRPAVLYRLFLGCMLFFWQNGSGINAINYYSPTIFSSIGVSQSDISWMTGIFGVVKAIFTILWLLFLVDQFGRRKLLLTGALTGSACMWVIGAYICAVRPDLHPTSSLNGGGIAAIFFFYLWTAVYTPTWNGTPWVINSEFFDPNIRSLAQAATTSSNWLFNFLVSRFTKQMFAKMNYGVYFFFAALSFFAFFFAFFLIPETSGIPLEAVDRLFETKPIWQAHAKVKAQLKEEEEQFRFEIKQGVFGKEGNGAHAHVEDPKKGEETDDTRVNEV</sequence>
<evidence type="ECO:0000313" key="17">
    <source>
        <dbReference type="Proteomes" id="UP000249363"/>
    </source>
</evidence>
<protein>
    <recommendedName>
        <fullName evidence="11">Quinate transporter</fullName>
    </recommendedName>
</protein>
<evidence type="ECO:0000259" key="15">
    <source>
        <dbReference type="PROSITE" id="PS50850"/>
    </source>
</evidence>
<dbReference type="NCBIfam" id="TIGR00879">
    <property type="entry name" value="SP"/>
    <property type="match status" value="1"/>
</dbReference>
<evidence type="ECO:0000313" key="16">
    <source>
        <dbReference type="EMBL" id="RAO71651.1"/>
    </source>
</evidence>
<evidence type="ECO:0000256" key="7">
    <source>
        <dbReference type="ARBA" id="ARBA00022989"/>
    </source>
</evidence>
<evidence type="ECO:0000256" key="2">
    <source>
        <dbReference type="ARBA" id="ARBA00010992"/>
    </source>
</evidence>
<evidence type="ECO:0000256" key="10">
    <source>
        <dbReference type="ARBA" id="ARBA00038682"/>
    </source>
</evidence>
<evidence type="ECO:0000256" key="11">
    <source>
        <dbReference type="ARBA" id="ARBA00043213"/>
    </source>
</evidence>
<dbReference type="InterPro" id="IPR020846">
    <property type="entry name" value="MFS_dom"/>
</dbReference>
<evidence type="ECO:0000256" key="8">
    <source>
        <dbReference type="ARBA" id="ARBA00023136"/>
    </source>
</evidence>
<dbReference type="PANTHER" id="PTHR48022">
    <property type="entry name" value="PLASTIDIC GLUCOSE TRANSPORTER 4"/>
    <property type="match status" value="1"/>
</dbReference>
<dbReference type="AlphaFoldDB" id="A0A364L7I2"/>
<dbReference type="GO" id="GO:0005351">
    <property type="term" value="F:carbohydrate:proton symporter activity"/>
    <property type="evidence" value="ECO:0007669"/>
    <property type="project" value="TreeGrafter"/>
</dbReference>
<organism evidence="16 17">
    <name type="scientific">Talaromyces amestolkiae</name>
    <dbReference type="NCBI Taxonomy" id="1196081"/>
    <lineage>
        <taxon>Eukaryota</taxon>
        <taxon>Fungi</taxon>
        <taxon>Dikarya</taxon>
        <taxon>Ascomycota</taxon>
        <taxon>Pezizomycotina</taxon>
        <taxon>Eurotiomycetes</taxon>
        <taxon>Eurotiomycetidae</taxon>
        <taxon>Eurotiales</taxon>
        <taxon>Trichocomaceae</taxon>
        <taxon>Talaromyces</taxon>
        <taxon>Talaromyces sect. Talaromyces</taxon>
    </lineage>
</organism>
<feature type="transmembrane region" description="Helical" evidence="14">
    <location>
        <begin position="160"/>
        <end position="181"/>
    </location>
</feature>
<feature type="transmembrane region" description="Helical" evidence="14">
    <location>
        <begin position="98"/>
        <end position="115"/>
    </location>
</feature>
<dbReference type="RefSeq" id="XP_040736166.1">
    <property type="nucleotide sequence ID" value="XM_040880383.1"/>
</dbReference>
<dbReference type="Pfam" id="PF00083">
    <property type="entry name" value="Sugar_tr"/>
    <property type="match status" value="1"/>
</dbReference>
<feature type="domain" description="Major facilitator superfamily (MFS) profile" evidence="15">
    <location>
        <begin position="24"/>
        <end position="480"/>
    </location>
</feature>
<dbReference type="InterPro" id="IPR036259">
    <property type="entry name" value="MFS_trans_sf"/>
</dbReference>